<reference evidence="4" key="1">
    <citation type="submission" date="2021-01" db="EMBL/GenBank/DDBJ databases">
        <authorList>
            <person name="Kaushik A."/>
        </authorList>
    </citation>
    <scope>NUCLEOTIDE SEQUENCE</scope>
    <source>
        <strain evidence="4">AG2-2IIIB</strain>
    </source>
</reference>
<organism evidence="4 5">
    <name type="scientific">Rhizoctonia solani</name>
    <dbReference type="NCBI Taxonomy" id="456999"/>
    <lineage>
        <taxon>Eukaryota</taxon>
        <taxon>Fungi</taxon>
        <taxon>Dikarya</taxon>
        <taxon>Basidiomycota</taxon>
        <taxon>Agaricomycotina</taxon>
        <taxon>Agaricomycetes</taxon>
        <taxon>Cantharellales</taxon>
        <taxon>Ceratobasidiaceae</taxon>
        <taxon>Rhizoctonia</taxon>
    </lineage>
</organism>
<dbReference type="Proteomes" id="UP000663843">
    <property type="component" value="Unassembled WGS sequence"/>
</dbReference>
<gene>
    <name evidence="4" type="ORF">RDB_LOCUS44860</name>
</gene>
<dbReference type="InterPro" id="IPR036291">
    <property type="entry name" value="NAD(P)-bd_dom_sf"/>
</dbReference>
<dbReference type="InterPro" id="IPR008030">
    <property type="entry name" value="NmrA-like"/>
</dbReference>
<evidence type="ECO:0000256" key="1">
    <source>
        <dbReference type="ARBA" id="ARBA00006328"/>
    </source>
</evidence>
<evidence type="ECO:0000259" key="3">
    <source>
        <dbReference type="Pfam" id="PF05368"/>
    </source>
</evidence>
<comment type="similarity">
    <text evidence="1">Belongs to the NmrA-type oxidoreductase family.</text>
</comment>
<evidence type="ECO:0000313" key="4">
    <source>
        <dbReference type="EMBL" id="CAE6411873.1"/>
    </source>
</evidence>
<protein>
    <recommendedName>
        <fullName evidence="3">NmrA-like domain-containing protein</fullName>
    </recommendedName>
</protein>
<proteinExistence type="inferred from homology"/>
<dbReference type="AlphaFoldDB" id="A0A8H2X0H0"/>
<name>A0A8H2X0H0_9AGAM</name>
<comment type="caution">
    <text evidence="4">The sequence shown here is derived from an EMBL/GenBank/DDBJ whole genome shotgun (WGS) entry which is preliminary data.</text>
</comment>
<dbReference type="PANTHER" id="PTHR42748">
    <property type="entry name" value="NITROGEN METABOLITE REPRESSION PROTEIN NMRA FAMILY MEMBER"/>
    <property type="match status" value="1"/>
</dbReference>
<dbReference type="SUPFAM" id="SSF51735">
    <property type="entry name" value="NAD(P)-binding Rossmann-fold domains"/>
    <property type="match status" value="1"/>
</dbReference>
<dbReference type="EMBL" id="CAJMWT010001617">
    <property type="protein sequence ID" value="CAE6411873.1"/>
    <property type="molecule type" value="Genomic_DNA"/>
</dbReference>
<feature type="domain" description="NmrA-like" evidence="3">
    <location>
        <begin position="78"/>
        <end position="330"/>
    </location>
</feature>
<dbReference type="InterPro" id="IPR051164">
    <property type="entry name" value="NmrA-like_oxidored"/>
</dbReference>
<evidence type="ECO:0000313" key="5">
    <source>
        <dbReference type="Proteomes" id="UP000663843"/>
    </source>
</evidence>
<dbReference type="Pfam" id="PF05368">
    <property type="entry name" value="NmrA"/>
    <property type="match status" value="1"/>
</dbReference>
<dbReference type="Gene3D" id="3.40.50.720">
    <property type="entry name" value="NAD(P)-binding Rossmann-like Domain"/>
    <property type="match status" value="1"/>
</dbReference>
<evidence type="ECO:0000256" key="2">
    <source>
        <dbReference type="ARBA" id="ARBA00022857"/>
    </source>
</evidence>
<sequence>MILPAPASWFRARRLRILKPVKKRVSRWSRPTGTCARNTSSRLKLASYKNTLVADRASIRLPPLPSSCIAMDTRSDKPIIAVCGATGFQGGSTVRHLLRDGRFALRGLTRKPESANAKGLAALGVEIVQADFDDVDSLIAAFKGCYGVFGVTDYFDAFEREAQQGMNIVDAAKAVGVKHMVLSSAAENDPPVLLLETKAKAAAHLRASGLPWTVFATSLYYTTLTLFDAFTRDPRTGGWRFYLPFPTDIPMPSISPRDIGAYITAAFTNPDEWIGKDMNIVNEYITPREFGETFADVTCSYVEITEVTREEFLAMKNRPFVLQAWETFNWFITQHDKNQPFYDVHLAKRICPDNQSFRDFVREHMEQPPEQPLTIQCYRTQERFSDSVVAS</sequence>
<dbReference type="Gene3D" id="3.90.25.10">
    <property type="entry name" value="UDP-galactose 4-epimerase, domain 1"/>
    <property type="match status" value="1"/>
</dbReference>
<keyword evidence="2" id="KW-0521">NADP</keyword>
<dbReference type="CDD" id="cd05251">
    <property type="entry name" value="NmrA_like_SDR_a"/>
    <property type="match status" value="1"/>
</dbReference>
<accession>A0A8H2X0H0</accession>
<dbReference type="PANTHER" id="PTHR42748:SF7">
    <property type="entry name" value="NMRA LIKE REDOX SENSOR 1-RELATED"/>
    <property type="match status" value="1"/>
</dbReference>